<dbReference type="RefSeq" id="WP_097074640.1">
    <property type="nucleotide sequence ID" value="NZ_OBMQ01000013.1"/>
</dbReference>
<dbReference type="EMBL" id="OBMQ01000013">
    <property type="protein sequence ID" value="SOC21572.1"/>
    <property type="molecule type" value="Genomic_DNA"/>
</dbReference>
<proteinExistence type="predicted"/>
<name>A0A285THP8_9BACL</name>
<evidence type="ECO:0000313" key="2">
    <source>
        <dbReference type="Proteomes" id="UP000219636"/>
    </source>
</evidence>
<organism evidence="1 2">
    <name type="scientific">Ureibacillus xyleni</name>
    <dbReference type="NCBI Taxonomy" id="614648"/>
    <lineage>
        <taxon>Bacteria</taxon>
        <taxon>Bacillati</taxon>
        <taxon>Bacillota</taxon>
        <taxon>Bacilli</taxon>
        <taxon>Bacillales</taxon>
        <taxon>Caryophanaceae</taxon>
        <taxon>Ureibacillus</taxon>
    </lineage>
</organism>
<reference evidence="2" key="1">
    <citation type="submission" date="2017-08" db="EMBL/GenBank/DDBJ databases">
        <authorList>
            <person name="Varghese N."/>
            <person name="Submissions S."/>
        </authorList>
    </citation>
    <scope>NUCLEOTIDE SEQUENCE [LARGE SCALE GENOMIC DNA]</scope>
    <source>
        <strain evidence="2">JC22</strain>
    </source>
</reference>
<evidence type="ECO:0000313" key="1">
    <source>
        <dbReference type="EMBL" id="SOC21572.1"/>
    </source>
</evidence>
<accession>A0A285THP8</accession>
<sequence>MQVNQQQIYAMRMHFYYEELISEKEHLIAILEKLMANLCISIEELQTINRYFSELLVDCDRCYPIDFEQQCLVLERQLADSRKEMKTNLEREGIQLP</sequence>
<gene>
    <name evidence="1" type="ORF">SAMN05880501_11320</name>
</gene>
<dbReference type="Proteomes" id="UP000219636">
    <property type="component" value="Unassembled WGS sequence"/>
</dbReference>
<dbReference type="AlphaFoldDB" id="A0A285THP8"/>
<keyword evidence="2" id="KW-1185">Reference proteome</keyword>
<protein>
    <submittedName>
        <fullName evidence="1">Uncharacterized protein</fullName>
    </submittedName>
</protein>